<keyword evidence="2" id="KW-0732">Signal</keyword>
<dbReference type="InterPro" id="IPR051465">
    <property type="entry name" value="Cell_Envelope_Struct_Comp"/>
</dbReference>
<name>A0A7W5FLU6_9BACL</name>
<dbReference type="PROSITE" id="PS51272">
    <property type="entry name" value="SLH"/>
    <property type="match status" value="3"/>
</dbReference>
<reference evidence="4 5" key="1">
    <citation type="submission" date="2020-08" db="EMBL/GenBank/DDBJ databases">
        <title>Genomic Encyclopedia of Type Strains, Phase III (KMG-III): the genomes of soil and plant-associated and newly described type strains.</title>
        <authorList>
            <person name="Whitman W."/>
        </authorList>
    </citation>
    <scope>NUCLEOTIDE SEQUENCE [LARGE SCALE GENOMIC DNA]</scope>
    <source>
        <strain evidence="4 5">CECT 5862</strain>
    </source>
</reference>
<evidence type="ECO:0000313" key="5">
    <source>
        <dbReference type="Proteomes" id="UP000570361"/>
    </source>
</evidence>
<dbReference type="SUPFAM" id="SSF49384">
    <property type="entry name" value="Carbohydrate-binding domain"/>
    <property type="match status" value="1"/>
</dbReference>
<feature type="domain" description="SLH" evidence="3">
    <location>
        <begin position="500"/>
        <end position="555"/>
    </location>
</feature>
<dbReference type="InterPro" id="IPR002102">
    <property type="entry name" value="Cohesin_dom"/>
</dbReference>
<dbReference type="InterPro" id="IPR001119">
    <property type="entry name" value="SLH_dom"/>
</dbReference>
<evidence type="ECO:0000259" key="3">
    <source>
        <dbReference type="PROSITE" id="PS51272"/>
    </source>
</evidence>
<feature type="domain" description="SLH" evidence="3">
    <location>
        <begin position="434"/>
        <end position="497"/>
    </location>
</feature>
<dbReference type="EMBL" id="JACHXK010000003">
    <property type="protein sequence ID" value="MBB3109541.1"/>
    <property type="molecule type" value="Genomic_DNA"/>
</dbReference>
<feature type="compositionally biased region" description="Low complexity" evidence="1">
    <location>
        <begin position="167"/>
        <end position="184"/>
    </location>
</feature>
<evidence type="ECO:0000256" key="1">
    <source>
        <dbReference type="SAM" id="MobiDB-lite"/>
    </source>
</evidence>
<sequence>MKQQRLFSMFALIISLSLIWSAVGYAAESPDTEEKQPTITIEAPSRVTKGERVQVSVIGRDLAELYGYQLQLQYDPAFMAYGNATYDFSPQGYAVPVTDNNGELTLAFTKIGDQTAGVSGTKKLLTATFTARKSGSTSFVLPAITLVNSEVQSTALTPQASAAVRIVEPSQGSSSPSTPSVPTSGEEEGGNDVVYGVNPSTVKNENGKSMIELPASATQIKLSPEVLAAIGGNNVVLQSEELTIELPSSVLNALIAQLPNGVTGTIAFTMKRVDAVKSGSSSESGSSHSTVVSRGQAYDFSLSIQGSDGSKQSMTTFQEPITMRFAADAAADQGLTGIYYVRSDGALEYIGGEWSGNTLTADIHHFSTYAVLEMKTDYSDVPANHWASRVIAELSAKQVVKGIGAGEFRPSQLVTRAEFAALLVRGLKLEAATGTQPFTDVQSGAWHASDVNTAYASGIVKGRSGNRFDPNATITRQEMAVMLINAVQAKKEEQTTSDAKLPFQDLNEAAAWALPSIAKSYELGLVKGRAADRFVPQGELMRAEAAQAVYLLMNL</sequence>
<evidence type="ECO:0000313" key="4">
    <source>
        <dbReference type="EMBL" id="MBB3109541.1"/>
    </source>
</evidence>
<dbReference type="PANTHER" id="PTHR43308:SF5">
    <property type="entry name" value="S-LAYER PROTEIN _ PEPTIDOGLYCAN ENDO-BETA-N-ACETYLGLUCOSAMINIDASE"/>
    <property type="match status" value="1"/>
</dbReference>
<comment type="caution">
    <text evidence="4">The sequence shown here is derived from an EMBL/GenBank/DDBJ whole genome shotgun (WGS) entry which is preliminary data.</text>
</comment>
<evidence type="ECO:0000256" key="2">
    <source>
        <dbReference type="SAM" id="SignalP"/>
    </source>
</evidence>
<organism evidence="4 5">
    <name type="scientific">Paenibacillus phyllosphaerae</name>
    <dbReference type="NCBI Taxonomy" id="274593"/>
    <lineage>
        <taxon>Bacteria</taxon>
        <taxon>Bacillati</taxon>
        <taxon>Bacillota</taxon>
        <taxon>Bacilli</taxon>
        <taxon>Bacillales</taxon>
        <taxon>Paenibacillaceae</taxon>
        <taxon>Paenibacillus</taxon>
    </lineage>
</organism>
<feature type="signal peptide" evidence="2">
    <location>
        <begin position="1"/>
        <end position="26"/>
    </location>
</feature>
<dbReference type="Pfam" id="PF00963">
    <property type="entry name" value="Cohesin"/>
    <property type="match status" value="1"/>
</dbReference>
<dbReference type="Proteomes" id="UP000570361">
    <property type="component" value="Unassembled WGS sequence"/>
</dbReference>
<keyword evidence="5" id="KW-1185">Reference proteome</keyword>
<dbReference type="Pfam" id="PF00395">
    <property type="entry name" value="SLH"/>
    <property type="match status" value="3"/>
</dbReference>
<dbReference type="AlphaFoldDB" id="A0A7W5FLU6"/>
<dbReference type="RefSeq" id="WP_183598763.1">
    <property type="nucleotide sequence ID" value="NZ_JACHXK010000003.1"/>
</dbReference>
<feature type="region of interest" description="Disordered" evidence="1">
    <location>
        <begin position="166"/>
        <end position="193"/>
    </location>
</feature>
<dbReference type="Gene3D" id="2.60.40.680">
    <property type="match status" value="1"/>
</dbReference>
<dbReference type="GO" id="GO:0030246">
    <property type="term" value="F:carbohydrate binding"/>
    <property type="evidence" value="ECO:0007669"/>
    <property type="project" value="InterPro"/>
</dbReference>
<proteinExistence type="predicted"/>
<dbReference type="CDD" id="cd08547">
    <property type="entry name" value="Type_II_cohesin"/>
    <property type="match status" value="1"/>
</dbReference>
<feature type="chain" id="PRO_5030758430" description="SLH domain-containing protein" evidence="2">
    <location>
        <begin position="27"/>
        <end position="555"/>
    </location>
</feature>
<gene>
    <name evidence="4" type="ORF">FHS18_001604</name>
</gene>
<feature type="domain" description="SLH" evidence="3">
    <location>
        <begin position="374"/>
        <end position="433"/>
    </location>
</feature>
<dbReference type="InterPro" id="IPR008965">
    <property type="entry name" value="CBM2/CBM3_carb-bd_dom_sf"/>
</dbReference>
<protein>
    <recommendedName>
        <fullName evidence="3">SLH domain-containing protein</fullName>
    </recommendedName>
</protein>
<dbReference type="GO" id="GO:0000272">
    <property type="term" value="P:polysaccharide catabolic process"/>
    <property type="evidence" value="ECO:0007669"/>
    <property type="project" value="InterPro"/>
</dbReference>
<dbReference type="PANTHER" id="PTHR43308">
    <property type="entry name" value="OUTER MEMBRANE PROTEIN ALPHA-RELATED"/>
    <property type="match status" value="1"/>
</dbReference>
<accession>A0A7W5FLU6</accession>